<keyword evidence="2" id="KW-1185">Reference proteome</keyword>
<organism evidence="1 2">
    <name type="scientific">Papillibacter cinnamivorans DSM 12816</name>
    <dbReference type="NCBI Taxonomy" id="1122930"/>
    <lineage>
        <taxon>Bacteria</taxon>
        <taxon>Bacillati</taxon>
        <taxon>Bacillota</taxon>
        <taxon>Clostridia</taxon>
        <taxon>Eubacteriales</taxon>
        <taxon>Oscillospiraceae</taxon>
        <taxon>Papillibacter</taxon>
    </lineage>
</organism>
<protein>
    <submittedName>
        <fullName evidence="1">Uncharacterized protein</fullName>
    </submittedName>
</protein>
<dbReference type="AlphaFoldDB" id="A0A1W1ZDU5"/>
<dbReference type="EMBL" id="FWXW01000002">
    <property type="protein sequence ID" value="SMC46557.1"/>
    <property type="molecule type" value="Genomic_DNA"/>
</dbReference>
<proteinExistence type="predicted"/>
<reference evidence="1 2" key="1">
    <citation type="submission" date="2017-04" db="EMBL/GenBank/DDBJ databases">
        <authorList>
            <person name="Afonso C.L."/>
            <person name="Miller P.J."/>
            <person name="Scott M.A."/>
            <person name="Spackman E."/>
            <person name="Goraichik I."/>
            <person name="Dimitrov K.M."/>
            <person name="Suarez D.L."/>
            <person name="Swayne D.E."/>
        </authorList>
    </citation>
    <scope>NUCLEOTIDE SEQUENCE [LARGE SCALE GENOMIC DNA]</scope>
    <source>
        <strain evidence="1 2">DSM 12816</strain>
    </source>
</reference>
<sequence>MVNMTVILAAPPDQQAALRFGVPVAHMGYRIGPGGRLARGNLPSMLRGGLLMLSDCGFTSQLGWENLCREILRECQDRHFEGVVADFETELNPQLGTLLAELFPQLEKQKLSFYVSEPYAGFCVGARVLVSTALSGGTLVQRLGEASHKYGAARIALDVQRVSMEFPLPCPGGIGAALPLFSLQKLLAEREPPVFFSPELCAYYFLLFEKEEYRLVLYDDACSILQKLHLARQFGIREAFLIFPEVQDIAREII</sequence>
<evidence type="ECO:0000313" key="2">
    <source>
        <dbReference type="Proteomes" id="UP000192790"/>
    </source>
</evidence>
<evidence type="ECO:0000313" key="1">
    <source>
        <dbReference type="EMBL" id="SMC46557.1"/>
    </source>
</evidence>
<dbReference type="RefSeq" id="WP_084233629.1">
    <property type="nucleotide sequence ID" value="NZ_FWXW01000002.1"/>
</dbReference>
<gene>
    <name evidence="1" type="ORF">SAMN02745168_0987</name>
</gene>
<accession>A0A1W1ZDU5</accession>
<name>A0A1W1ZDU5_9FIRM</name>
<dbReference type="OrthoDB" id="1956179at2"/>
<dbReference type="Proteomes" id="UP000192790">
    <property type="component" value="Unassembled WGS sequence"/>
</dbReference>